<protein>
    <submittedName>
        <fullName evidence="3">Lipid-binding SYLF domain-containing protein</fullName>
    </submittedName>
</protein>
<evidence type="ECO:0000256" key="1">
    <source>
        <dbReference type="SAM" id="SignalP"/>
    </source>
</evidence>
<gene>
    <name evidence="3" type="ORF">KEF85_06460</name>
</gene>
<name>A0A975MRA6_9GAMM</name>
<dbReference type="PROSITE" id="PS51257">
    <property type="entry name" value="PROKAR_LIPOPROTEIN"/>
    <property type="match status" value="1"/>
</dbReference>
<dbReference type="RefSeq" id="WP_215584218.1">
    <property type="nucleotide sequence ID" value="NZ_CP073754.1"/>
</dbReference>
<organism evidence="3 4">
    <name type="scientific">Methylomonas paludis</name>
    <dbReference type="NCBI Taxonomy" id="1173101"/>
    <lineage>
        <taxon>Bacteria</taxon>
        <taxon>Pseudomonadati</taxon>
        <taxon>Pseudomonadota</taxon>
        <taxon>Gammaproteobacteria</taxon>
        <taxon>Methylococcales</taxon>
        <taxon>Methylococcaceae</taxon>
        <taxon>Methylomonas</taxon>
    </lineage>
</organism>
<evidence type="ECO:0000313" key="4">
    <source>
        <dbReference type="Proteomes" id="UP000676649"/>
    </source>
</evidence>
<dbReference type="Pfam" id="PF04366">
    <property type="entry name" value="Ysc84"/>
    <property type="match status" value="1"/>
</dbReference>
<dbReference type="AlphaFoldDB" id="A0A975MRA6"/>
<evidence type="ECO:0000313" key="3">
    <source>
        <dbReference type="EMBL" id="QWF72086.1"/>
    </source>
</evidence>
<dbReference type="KEGG" id="mpad:KEF85_06460"/>
<keyword evidence="4" id="KW-1185">Reference proteome</keyword>
<dbReference type="Proteomes" id="UP000676649">
    <property type="component" value="Chromosome"/>
</dbReference>
<feature type="domain" description="Ysc84 actin-binding" evidence="2">
    <location>
        <begin position="114"/>
        <end position="196"/>
    </location>
</feature>
<dbReference type="CDD" id="cd11524">
    <property type="entry name" value="SYLF"/>
    <property type="match status" value="1"/>
</dbReference>
<feature type="chain" id="PRO_5037102068" evidence="1">
    <location>
        <begin position="21"/>
        <end position="200"/>
    </location>
</feature>
<dbReference type="InterPro" id="IPR007461">
    <property type="entry name" value="Ysc84_actin-binding"/>
</dbReference>
<sequence length="200" mass="21604">MSLKQFVSLLLTVLSLTLFSCQSTKPTQFGARPAERLLSSDRASSPEQIDLDVTQALDSLYANQPEAKELGQKAYGILVFPNILKGGFMLGAQYGTGALRKGNTTEGYYKTVAASYGMQAGVQTFGYALFFMSQSALDYLHSSKGWEIGMGPSIVVVDAGMAKTMTTTTRKADVYSFIFDQKGMMAGLGLQGSKIYPIKP</sequence>
<proteinExistence type="predicted"/>
<keyword evidence="1" id="KW-0732">Signal</keyword>
<dbReference type="EMBL" id="CP073754">
    <property type="protein sequence ID" value="QWF72086.1"/>
    <property type="molecule type" value="Genomic_DNA"/>
</dbReference>
<evidence type="ECO:0000259" key="2">
    <source>
        <dbReference type="Pfam" id="PF04366"/>
    </source>
</evidence>
<reference evidence="3" key="1">
    <citation type="submission" date="2021-04" db="EMBL/GenBank/DDBJ databases">
        <title>Draft genome sequence data of methanotrophic Methylovulum sp. strain S1L and Methylomonas sp. strain S2AM isolated from boreal lake water columns.</title>
        <authorList>
            <person name="Rissanen A.J."/>
            <person name="Mangayil R."/>
            <person name="Svenning M.M."/>
            <person name="Khanongnuch R."/>
        </authorList>
    </citation>
    <scope>NUCLEOTIDE SEQUENCE</scope>
    <source>
        <strain evidence="3">S2AM</strain>
    </source>
</reference>
<feature type="signal peptide" evidence="1">
    <location>
        <begin position="1"/>
        <end position="20"/>
    </location>
</feature>
<accession>A0A975MRA6</accession>